<evidence type="ECO:0000313" key="9">
    <source>
        <dbReference type="EMBL" id="GAQ80952.1"/>
    </source>
</evidence>
<dbReference type="InterPro" id="IPR013551">
    <property type="entry name" value="YicC-like_C"/>
</dbReference>
<sequence length="525" mass="58926">MLEYDAGVGFPLDNQNVAMLQQSMIEGSIGPEVPLRICELHMTEDLEDFLYIELGEPEWVGRVSLTPWTAVVKSLSNFPEAAFAEDPVTGHDLPVLHLLEYTYVSDVLEKRGPYREAHLKLAAERCIIGGPKGDPIDGALLLFGTNDKSVVEDFVSQDPYVAGGLVTSHRIRPWQIDCCNLDYFKKLFAKTITQEQSTEVDLIEVRSRISSMSGFSKVDGKHKQRCWSWEVKSVNGRSLDVRARVPSGYSSLEQAALAAAAERFARGSVSCFLDIKMDKEQQDRRLVIDEDAMLQALEAMNRLFQREARQLPGGFNYGHLLQIPGVVRWEEPEESEEEKEDFVQKLTESLHDALDQLLDSRAAEGDRLRAVLSGQVAELEALVEQAAVTAQERLPHLKDRMQKQVGELLETFRALDPGRLEQEVALLTTRLDVREEVDRLRSHIVAAKELLSGHHKQATSPKKGKDEEGSDRPLSIGRQLDFLCQEFTRECATICSKSNDVPLTQIAMQMRGVSEQIKEQAANVQ</sequence>
<proteinExistence type="inferred from homology"/>
<comment type="similarity">
    <text evidence="5">Belongs to the YicC/YloC family.</text>
</comment>
<name>A0A1Y1HT03_KLENI</name>
<reference evidence="9 10" key="1">
    <citation type="journal article" date="2014" name="Nat. Commun.">
        <title>Klebsormidium flaccidum genome reveals primary factors for plant terrestrial adaptation.</title>
        <authorList>
            <person name="Hori K."/>
            <person name="Maruyama F."/>
            <person name="Fujisawa T."/>
            <person name="Togashi T."/>
            <person name="Yamamoto N."/>
            <person name="Seo M."/>
            <person name="Sato S."/>
            <person name="Yamada T."/>
            <person name="Mori H."/>
            <person name="Tajima N."/>
            <person name="Moriyama T."/>
            <person name="Ikeuchi M."/>
            <person name="Watanabe M."/>
            <person name="Wada H."/>
            <person name="Kobayashi K."/>
            <person name="Saito M."/>
            <person name="Masuda T."/>
            <person name="Sasaki-Sekimoto Y."/>
            <person name="Mashiguchi K."/>
            <person name="Awai K."/>
            <person name="Shimojima M."/>
            <person name="Masuda S."/>
            <person name="Iwai M."/>
            <person name="Nobusawa T."/>
            <person name="Narise T."/>
            <person name="Kondo S."/>
            <person name="Saito H."/>
            <person name="Sato R."/>
            <person name="Murakawa M."/>
            <person name="Ihara Y."/>
            <person name="Oshima-Yamada Y."/>
            <person name="Ohtaka K."/>
            <person name="Satoh M."/>
            <person name="Sonobe K."/>
            <person name="Ishii M."/>
            <person name="Ohtani R."/>
            <person name="Kanamori-Sato M."/>
            <person name="Honoki R."/>
            <person name="Miyazaki D."/>
            <person name="Mochizuki H."/>
            <person name="Umetsu J."/>
            <person name="Higashi K."/>
            <person name="Shibata D."/>
            <person name="Kamiya Y."/>
            <person name="Sato N."/>
            <person name="Nakamura Y."/>
            <person name="Tabata S."/>
            <person name="Ida S."/>
            <person name="Kurokawa K."/>
            <person name="Ohta H."/>
        </authorList>
    </citation>
    <scope>NUCLEOTIDE SEQUENCE [LARGE SCALE GENOMIC DNA]</scope>
    <source>
        <strain evidence="9 10">NIES-2285</strain>
    </source>
</reference>
<evidence type="ECO:0000313" key="10">
    <source>
        <dbReference type="Proteomes" id="UP000054558"/>
    </source>
</evidence>
<protein>
    <submittedName>
        <fullName evidence="9">Uncharacterized protein</fullName>
    </submittedName>
</protein>
<evidence type="ECO:0000259" key="8">
    <source>
        <dbReference type="Pfam" id="PF08340"/>
    </source>
</evidence>
<dbReference type="SUPFAM" id="SSF54909">
    <property type="entry name" value="Dimeric alpha+beta barrel"/>
    <property type="match status" value="1"/>
</dbReference>
<feature type="domain" description="Endoribonuclease YicC-like C-terminal" evidence="8">
    <location>
        <begin position="390"/>
        <end position="524"/>
    </location>
</feature>
<dbReference type="InterPro" id="IPR011008">
    <property type="entry name" value="Dimeric_a/b-barrel"/>
</dbReference>
<dbReference type="InterPro" id="IPR005229">
    <property type="entry name" value="YicC/YloC-like"/>
</dbReference>
<keyword evidence="4" id="KW-0378">Hydrolase</keyword>
<dbReference type="PANTHER" id="PTHR30636:SF3">
    <property type="entry name" value="UPF0701 PROTEIN YICC"/>
    <property type="match status" value="1"/>
</dbReference>
<evidence type="ECO:0000256" key="6">
    <source>
        <dbReference type="SAM" id="MobiDB-lite"/>
    </source>
</evidence>
<evidence type="ECO:0000256" key="5">
    <source>
        <dbReference type="ARBA" id="ARBA00035648"/>
    </source>
</evidence>
<dbReference type="PANTHER" id="PTHR30636">
    <property type="entry name" value="UPF0701 PROTEIN YICC"/>
    <property type="match status" value="1"/>
</dbReference>
<dbReference type="InterPro" id="IPR013527">
    <property type="entry name" value="YicC-like_N"/>
</dbReference>
<dbReference type="EMBL" id="DF237016">
    <property type="protein sequence ID" value="GAQ80952.1"/>
    <property type="molecule type" value="Genomic_DNA"/>
</dbReference>
<evidence type="ECO:0000256" key="1">
    <source>
        <dbReference type="ARBA" id="ARBA00001968"/>
    </source>
</evidence>
<evidence type="ECO:0000256" key="2">
    <source>
        <dbReference type="ARBA" id="ARBA00022722"/>
    </source>
</evidence>
<evidence type="ECO:0000256" key="4">
    <source>
        <dbReference type="ARBA" id="ARBA00022801"/>
    </source>
</evidence>
<organism evidence="9 10">
    <name type="scientific">Klebsormidium nitens</name>
    <name type="common">Green alga</name>
    <name type="synonym">Ulothrix nitens</name>
    <dbReference type="NCBI Taxonomy" id="105231"/>
    <lineage>
        <taxon>Eukaryota</taxon>
        <taxon>Viridiplantae</taxon>
        <taxon>Streptophyta</taxon>
        <taxon>Klebsormidiophyceae</taxon>
        <taxon>Klebsormidiales</taxon>
        <taxon>Klebsormidiaceae</taxon>
        <taxon>Klebsormidium</taxon>
    </lineage>
</organism>
<dbReference type="AlphaFoldDB" id="A0A1Y1HT03"/>
<dbReference type="Proteomes" id="UP000054558">
    <property type="component" value="Unassembled WGS sequence"/>
</dbReference>
<dbReference type="Pfam" id="PF03755">
    <property type="entry name" value="YicC-like_N"/>
    <property type="match status" value="1"/>
</dbReference>
<dbReference type="Gene3D" id="3.30.70.1060">
    <property type="entry name" value="Dimeric alpha+beta barrel"/>
    <property type="match status" value="1"/>
</dbReference>
<dbReference type="GO" id="GO:0016891">
    <property type="term" value="F:RNA endonuclease activity producing 5'-phosphomonoesters, hydrolytic mechanism"/>
    <property type="evidence" value="ECO:0000318"/>
    <property type="project" value="GO_Central"/>
</dbReference>
<feature type="domain" description="Endoribonuclease YicC-like N-terminal" evidence="7">
    <location>
        <begin position="209"/>
        <end position="369"/>
    </location>
</feature>
<keyword evidence="3" id="KW-0255">Endonuclease</keyword>
<dbReference type="OrthoDB" id="5519740at2759"/>
<accession>A0A1Y1HT03</accession>
<feature type="region of interest" description="Disordered" evidence="6">
    <location>
        <begin position="451"/>
        <end position="473"/>
    </location>
</feature>
<evidence type="ECO:0000259" key="7">
    <source>
        <dbReference type="Pfam" id="PF03755"/>
    </source>
</evidence>
<dbReference type="Pfam" id="PF08340">
    <property type="entry name" value="YicC-like_C"/>
    <property type="match status" value="1"/>
</dbReference>
<keyword evidence="10" id="KW-1185">Reference proteome</keyword>
<keyword evidence="2" id="KW-0540">Nuclease</keyword>
<dbReference type="GO" id="GO:0006401">
    <property type="term" value="P:RNA catabolic process"/>
    <property type="evidence" value="ECO:0000318"/>
    <property type="project" value="GO_Central"/>
</dbReference>
<comment type="cofactor">
    <cofactor evidence="1">
        <name>a divalent metal cation</name>
        <dbReference type="ChEBI" id="CHEBI:60240"/>
    </cofactor>
</comment>
<gene>
    <name evidence="9" type="ORF">KFL_000670100</name>
</gene>
<evidence type="ECO:0000256" key="3">
    <source>
        <dbReference type="ARBA" id="ARBA00022759"/>
    </source>
</evidence>